<dbReference type="Proteomes" id="UP000187209">
    <property type="component" value="Unassembled WGS sequence"/>
</dbReference>
<protein>
    <submittedName>
        <fullName evidence="1">Uncharacterized protein</fullName>
    </submittedName>
</protein>
<organism evidence="1 2">
    <name type="scientific">Stentor coeruleus</name>
    <dbReference type="NCBI Taxonomy" id="5963"/>
    <lineage>
        <taxon>Eukaryota</taxon>
        <taxon>Sar</taxon>
        <taxon>Alveolata</taxon>
        <taxon>Ciliophora</taxon>
        <taxon>Postciliodesmatophora</taxon>
        <taxon>Heterotrichea</taxon>
        <taxon>Heterotrichida</taxon>
        <taxon>Stentoridae</taxon>
        <taxon>Stentor</taxon>
    </lineage>
</organism>
<evidence type="ECO:0000313" key="1">
    <source>
        <dbReference type="EMBL" id="OMJ92979.1"/>
    </source>
</evidence>
<accession>A0A1R2CVE6</accession>
<gene>
    <name evidence="1" type="ORF">SteCoe_4202</name>
</gene>
<reference evidence="1 2" key="1">
    <citation type="submission" date="2016-11" db="EMBL/GenBank/DDBJ databases">
        <title>The macronuclear genome of Stentor coeruleus: a giant cell with tiny introns.</title>
        <authorList>
            <person name="Slabodnick M."/>
            <person name="Ruby J.G."/>
            <person name="Reiff S.B."/>
            <person name="Swart E.C."/>
            <person name="Gosai S."/>
            <person name="Prabakaran S."/>
            <person name="Witkowska E."/>
            <person name="Larue G.E."/>
            <person name="Fisher S."/>
            <person name="Freeman R.M."/>
            <person name="Gunawardena J."/>
            <person name="Chu W."/>
            <person name="Stover N.A."/>
            <person name="Gregory B.D."/>
            <person name="Nowacki M."/>
            <person name="Derisi J."/>
            <person name="Roy S.W."/>
            <person name="Marshall W.F."/>
            <person name="Sood P."/>
        </authorList>
    </citation>
    <scope>NUCLEOTIDE SEQUENCE [LARGE SCALE GENOMIC DNA]</scope>
    <source>
        <strain evidence="1">WM001</strain>
    </source>
</reference>
<name>A0A1R2CVE6_9CILI</name>
<comment type="caution">
    <text evidence="1">The sequence shown here is derived from an EMBL/GenBank/DDBJ whole genome shotgun (WGS) entry which is preliminary data.</text>
</comment>
<proteinExistence type="predicted"/>
<keyword evidence="2" id="KW-1185">Reference proteome</keyword>
<sequence>MNCKSDIMLSPINMRRAKYPTKLRTLKHVSPNGVTDRPFKVKENFASNKAINRLSSIESNLFTKSSNKSQNICPIKFHKTSVEDDLDKLESITSRNLIARYDWLSIEKKLIELNTKRKLSPIAEIDTSGVKNSGKSIEFIPSSIDLMKKYENSLSFNFISHRAKLIKKLQNSNGDA</sequence>
<evidence type="ECO:0000313" key="2">
    <source>
        <dbReference type="Proteomes" id="UP000187209"/>
    </source>
</evidence>
<dbReference type="AlphaFoldDB" id="A0A1R2CVE6"/>
<dbReference type="EMBL" id="MPUH01000051">
    <property type="protein sequence ID" value="OMJ92979.1"/>
    <property type="molecule type" value="Genomic_DNA"/>
</dbReference>